<feature type="domain" description="BD-FAE-like" evidence="2">
    <location>
        <begin position="51"/>
        <end position="237"/>
    </location>
</feature>
<dbReference type="InterPro" id="IPR029058">
    <property type="entry name" value="AB_hydrolase_fold"/>
</dbReference>
<dbReference type="EMBL" id="JAKGAS010000009">
    <property type="protein sequence ID" value="MCF2949595.1"/>
    <property type="molecule type" value="Genomic_DNA"/>
</dbReference>
<dbReference type="PANTHER" id="PTHR48081:SF33">
    <property type="entry name" value="KYNURENINE FORMAMIDASE"/>
    <property type="match status" value="1"/>
</dbReference>
<gene>
    <name evidence="3" type="ORF">L0668_15850</name>
</gene>
<evidence type="ECO:0000313" key="3">
    <source>
        <dbReference type="EMBL" id="MCF2949595.1"/>
    </source>
</evidence>
<protein>
    <submittedName>
        <fullName evidence="3">Alpha/beta hydrolase</fullName>
    </submittedName>
</protein>
<proteinExistence type="predicted"/>
<dbReference type="SUPFAM" id="SSF53474">
    <property type="entry name" value="alpha/beta-Hydrolases"/>
    <property type="match status" value="1"/>
</dbReference>
<comment type="caution">
    <text evidence="3">The sequence shown here is derived from an EMBL/GenBank/DDBJ whole genome shotgun (WGS) entry which is preliminary data.</text>
</comment>
<dbReference type="PANTHER" id="PTHR48081">
    <property type="entry name" value="AB HYDROLASE SUPERFAMILY PROTEIN C4A8.06C"/>
    <property type="match status" value="1"/>
</dbReference>
<dbReference type="Gene3D" id="3.40.50.1820">
    <property type="entry name" value="alpha/beta hydrolase"/>
    <property type="match status" value="1"/>
</dbReference>
<evidence type="ECO:0000259" key="2">
    <source>
        <dbReference type="Pfam" id="PF20434"/>
    </source>
</evidence>
<dbReference type="GO" id="GO:0016787">
    <property type="term" value="F:hydrolase activity"/>
    <property type="evidence" value="ECO:0007669"/>
    <property type="project" value="UniProtKB-KW"/>
</dbReference>
<name>A0ABS9D9G6_9ALTE</name>
<organism evidence="3 4">
    <name type="scientific">Paraglaciecola algarum</name>
    <dbReference type="NCBI Taxonomy" id="3050085"/>
    <lineage>
        <taxon>Bacteria</taxon>
        <taxon>Pseudomonadati</taxon>
        <taxon>Pseudomonadota</taxon>
        <taxon>Gammaproteobacteria</taxon>
        <taxon>Alteromonadales</taxon>
        <taxon>Alteromonadaceae</taxon>
        <taxon>Paraglaciecola</taxon>
    </lineage>
</organism>
<evidence type="ECO:0000313" key="4">
    <source>
        <dbReference type="Proteomes" id="UP001521137"/>
    </source>
</evidence>
<reference evidence="3 4" key="1">
    <citation type="submission" date="2022-01" db="EMBL/GenBank/DDBJ databases">
        <title>Paraglaciecola sp. G1-23.</title>
        <authorList>
            <person name="Jin M.S."/>
            <person name="Han D.M."/>
            <person name="Kim H.M."/>
            <person name="Jeon C.O."/>
        </authorList>
    </citation>
    <scope>NUCLEOTIDE SEQUENCE [LARGE SCALE GENOMIC DNA]</scope>
    <source>
        <strain evidence="3 4">G1-23</strain>
    </source>
</reference>
<accession>A0ABS9D9G6</accession>
<keyword evidence="1 3" id="KW-0378">Hydrolase</keyword>
<sequence length="293" mass="33146">MIDDSYTVFERFQRYQQKYPEISLPKLRFNAQQSILFDIPYRKVGKRTLHLDLFLPDANNLKPHTIILVHGGGWRSGNKSHMYLLANTLSKKGYQVVIPEYRLSVEALYPAGLEDLNHGIDWLRSQGSKFGLSSDKLVLVGGSSGGQMAALIANTADKTLFKKGIEQKNTQVQALVVLDGLLDFEHPLALKYETKKGRDAAASLWFGNTYEEAPEIWRQASAVNHINQNSPATLVISSGQMRFTAGKDKVLSELSRHNISNQYIQLNDVMHTFWLFEPYLSIVGQKMVKFLEN</sequence>
<dbReference type="RefSeq" id="WP_235313699.1">
    <property type="nucleotide sequence ID" value="NZ_JAKGAS010000009.1"/>
</dbReference>
<dbReference type="Proteomes" id="UP001521137">
    <property type="component" value="Unassembled WGS sequence"/>
</dbReference>
<keyword evidence="4" id="KW-1185">Reference proteome</keyword>
<dbReference type="InterPro" id="IPR050300">
    <property type="entry name" value="GDXG_lipolytic_enzyme"/>
</dbReference>
<dbReference type="Pfam" id="PF20434">
    <property type="entry name" value="BD-FAE"/>
    <property type="match status" value="1"/>
</dbReference>
<dbReference type="InterPro" id="IPR049492">
    <property type="entry name" value="BD-FAE-like_dom"/>
</dbReference>
<evidence type="ECO:0000256" key="1">
    <source>
        <dbReference type="ARBA" id="ARBA00022801"/>
    </source>
</evidence>